<feature type="transmembrane region" description="Helical" evidence="1">
    <location>
        <begin position="186"/>
        <end position="206"/>
    </location>
</feature>
<accession>A0A563DFN5</accession>
<reference evidence="2 3" key="1">
    <citation type="submission" date="2019-02" db="EMBL/GenBank/DDBJ databases">
        <title>Apibacter muscae sp. nov.: a novel member of the house fly microbiota.</title>
        <authorList>
            <person name="Park R."/>
        </authorList>
    </citation>
    <scope>NUCLEOTIDE SEQUENCE [LARGE SCALE GENOMIC DNA]</scope>
    <source>
        <strain evidence="2 3">AL1</strain>
    </source>
</reference>
<dbReference type="RefSeq" id="WP_146261797.1">
    <property type="nucleotide sequence ID" value="NZ_SELG01000031.1"/>
</dbReference>
<feature type="transmembrane region" description="Helical" evidence="1">
    <location>
        <begin position="345"/>
        <end position="362"/>
    </location>
</feature>
<feature type="transmembrane region" description="Helical" evidence="1">
    <location>
        <begin position="308"/>
        <end position="325"/>
    </location>
</feature>
<protein>
    <recommendedName>
        <fullName evidence="4">EpsG family protein</fullName>
    </recommendedName>
</protein>
<sequence>MWKVFKVNNPEYYIILFFSLFYYLYELKEHTPLSFNYQYFLYDYNFGFIKRGLIGQLLNLTSISLTIETFIKISTLLLFLVAILLVKIIDTVNFKNKFLGYFLICFLVVSPSLIKNLWYDLGRLDIFGILYCLIFLLPLNKKIIDICFIISPMVIFIHEGFLLLWLPSYFVCWLIASDSKINKKNLSIFSVFIFFSLLSILINMFFGKLTINFQVFENYIINKSNGGVDIEKTVLSNKVYNEMRNSMINNFSHKKFWIFGIINVITISYVIKLFFVILNINKFYFNFIFIPIFFTFLMFFLGLDALRWFSNMCFSLYIIFLSILFKNRNKIRGYEFKTEDQNKFYFLLFILLIMIPFTKLGYQIDF</sequence>
<evidence type="ECO:0000313" key="2">
    <source>
        <dbReference type="EMBL" id="TWP29088.1"/>
    </source>
</evidence>
<evidence type="ECO:0008006" key="4">
    <source>
        <dbReference type="Google" id="ProtNLM"/>
    </source>
</evidence>
<feature type="transmembrane region" description="Helical" evidence="1">
    <location>
        <begin position="146"/>
        <end position="166"/>
    </location>
</feature>
<evidence type="ECO:0000313" key="3">
    <source>
        <dbReference type="Proteomes" id="UP000319499"/>
    </source>
</evidence>
<gene>
    <name evidence="2" type="ORF">ETU09_04400</name>
</gene>
<feature type="transmembrane region" description="Helical" evidence="1">
    <location>
        <begin position="7"/>
        <end position="25"/>
    </location>
</feature>
<dbReference type="EMBL" id="SELH01000016">
    <property type="protein sequence ID" value="TWP29088.1"/>
    <property type="molecule type" value="Genomic_DNA"/>
</dbReference>
<keyword evidence="1" id="KW-0472">Membrane</keyword>
<proteinExistence type="predicted"/>
<comment type="caution">
    <text evidence="2">The sequence shown here is derived from an EMBL/GenBank/DDBJ whole genome shotgun (WGS) entry which is preliminary data.</text>
</comment>
<name>A0A563DFN5_9FLAO</name>
<dbReference type="Proteomes" id="UP000319499">
    <property type="component" value="Unassembled WGS sequence"/>
</dbReference>
<keyword evidence="1" id="KW-0812">Transmembrane</keyword>
<feature type="transmembrane region" description="Helical" evidence="1">
    <location>
        <begin position="256"/>
        <end position="277"/>
    </location>
</feature>
<dbReference type="OrthoDB" id="1226262at2"/>
<keyword evidence="3" id="KW-1185">Reference proteome</keyword>
<dbReference type="AlphaFoldDB" id="A0A563DFN5"/>
<evidence type="ECO:0000256" key="1">
    <source>
        <dbReference type="SAM" id="Phobius"/>
    </source>
</evidence>
<organism evidence="2 3">
    <name type="scientific">Apibacter muscae</name>
    <dbReference type="NCBI Taxonomy" id="2509004"/>
    <lineage>
        <taxon>Bacteria</taxon>
        <taxon>Pseudomonadati</taxon>
        <taxon>Bacteroidota</taxon>
        <taxon>Flavobacteriia</taxon>
        <taxon>Flavobacteriales</taxon>
        <taxon>Weeksellaceae</taxon>
        <taxon>Apibacter</taxon>
    </lineage>
</organism>
<keyword evidence="1" id="KW-1133">Transmembrane helix</keyword>
<feature type="transmembrane region" description="Helical" evidence="1">
    <location>
        <begin position="98"/>
        <end position="115"/>
    </location>
</feature>
<feature type="transmembrane region" description="Helical" evidence="1">
    <location>
        <begin position="63"/>
        <end position="86"/>
    </location>
</feature>
<feature type="transmembrane region" description="Helical" evidence="1">
    <location>
        <begin position="283"/>
        <end position="301"/>
    </location>
</feature>